<evidence type="ECO:0000313" key="3">
    <source>
        <dbReference type="Proteomes" id="UP000005205"/>
    </source>
</evidence>
<dbReference type="OrthoDB" id="5854584at2759"/>
<feature type="transmembrane region" description="Helical" evidence="1">
    <location>
        <begin position="103"/>
        <end position="124"/>
    </location>
</feature>
<dbReference type="EMBL" id="ADTU01001370">
    <property type="status" value="NOT_ANNOTATED_CDS"/>
    <property type="molecule type" value="Genomic_DNA"/>
</dbReference>
<dbReference type="PANTHER" id="PTHR31965:SF1">
    <property type="entry name" value="TRANSMEMBRANE PROTEIN 42"/>
    <property type="match status" value="1"/>
</dbReference>
<dbReference type="InterPro" id="IPR039632">
    <property type="entry name" value="TMEM42"/>
</dbReference>
<dbReference type="KEGG" id="acep:105617161"/>
<dbReference type="AlphaFoldDB" id="A0A158N9B2"/>
<proteinExistence type="predicted"/>
<keyword evidence="1" id="KW-0472">Membrane</keyword>
<dbReference type="OMA" id="QIALWWV"/>
<sequence>MEEHGGGAGSGAHLAVIAGIFATSGSLLGKLAGGADASSLSSLFLKGVLLIFMIVCNTIGCTFFVKALHASGSSLPITIASAATNYICSAFVGYIVFDESTSLTWWCGTSLVLLGLMLICNVPAEKSASAIEEKLKHQ</sequence>
<evidence type="ECO:0008006" key="4">
    <source>
        <dbReference type="Google" id="ProtNLM"/>
    </source>
</evidence>
<reference evidence="2" key="2">
    <citation type="submission" date="2016-04" db="UniProtKB">
        <authorList>
            <consortium name="EnsemblMetazoa"/>
        </authorList>
    </citation>
    <scope>IDENTIFICATION</scope>
</reference>
<reference evidence="3" key="1">
    <citation type="journal article" date="2011" name="PLoS Genet.">
        <title>The genome sequence of the leaf-cutter ant Atta cephalotes reveals insights into its obligate symbiotic lifestyle.</title>
        <authorList>
            <person name="Suen G."/>
            <person name="Teiling C."/>
            <person name="Li L."/>
            <person name="Holt C."/>
            <person name="Abouheif E."/>
            <person name="Bornberg-Bauer E."/>
            <person name="Bouffard P."/>
            <person name="Caldera E.J."/>
            <person name="Cash E."/>
            <person name="Cavanaugh A."/>
            <person name="Denas O."/>
            <person name="Elhaik E."/>
            <person name="Fave M.J."/>
            <person name="Gadau J."/>
            <person name="Gibson J.D."/>
            <person name="Graur D."/>
            <person name="Grubbs K.J."/>
            <person name="Hagen D.E."/>
            <person name="Harkins T.T."/>
            <person name="Helmkampf M."/>
            <person name="Hu H."/>
            <person name="Johnson B.R."/>
            <person name="Kim J."/>
            <person name="Marsh S.E."/>
            <person name="Moeller J.A."/>
            <person name="Munoz-Torres M.C."/>
            <person name="Murphy M.C."/>
            <person name="Naughton M.C."/>
            <person name="Nigam S."/>
            <person name="Overson R."/>
            <person name="Rajakumar R."/>
            <person name="Reese J.T."/>
            <person name="Scott J.J."/>
            <person name="Smith C.R."/>
            <person name="Tao S."/>
            <person name="Tsutsui N.D."/>
            <person name="Viljakainen L."/>
            <person name="Wissler L."/>
            <person name="Yandell M.D."/>
            <person name="Zimmer F."/>
            <person name="Taylor J."/>
            <person name="Slater S.C."/>
            <person name="Clifton S.W."/>
            <person name="Warren W.C."/>
            <person name="Elsik C.G."/>
            <person name="Smith C.D."/>
            <person name="Weinstock G.M."/>
            <person name="Gerardo N.M."/>
            <person name="Currie C.R."/>
        </authorList>
    </citation>
    <scope>NUCLEOTIDE SEQUENCE [LARGE SCALE GENOMIC DNA]</scope>
</reference>
<protein>
    <recommendedName>
        <fullName evidence="4">EamA domain-containing protein</fullName>
    </recommendedName>
</protein>
<dbReference type="EMBL" id="ADTU01001369">
    <property type="status" value="NOT_ANNOTATED_CDS"/>
    <property type="molecule type" value="Genomic_DNA"/>
</dbReference>
<evidence type="ECO:0000256" key="1">
    <source>
        <dbReference type="SAM" id="Phobius"/>
    </source>
</evidence>
<dbReference type="EnsemblMetazoa" id="XM_012198730.1">
    <property type="protein sequence ID" value="XP_012054120.1"/>
    <property type="gene ID" value="LOC105617161"/>
</dbReference>
<dbReference type="eggNOG" id="ENOG502S96H">
    <property type="taxonomic scope" value="Eukaryota"/>
</dbReference>
<feature type="transmembrane region" description="Helical" evidence="1">
    <location>
        <begin position="12"/>
        <end position="31"/>
    </location>
</feature>
<dbReference type="Gene3D" id="1.10.3730.20">
    <property type="match status" value="1"/>
</dbReference>
<name>A0A158N9B2_ATTCE</name>
<dbReference type="Proteomes" id="UP000005205">
    <property type="component" value="Unassembled WGS sequence"/>
</dbReference>
<dbReference type="SUPFAM" id="SSF103481">
    <property type="entry name" value="Multidrug resistance efflux transporter EmrE"/>
    <property type="match status" value="1"/>
</dbReference>
<dbReference type="InterPro" id="IPR037185">
    <property type="entry name" value="EmrE-like"/>
</dbReference>
<accession>A0A158N9B2</accession>
<keyword evidence="1" id="KW-1133">Transmembrane helix</keyword>
<organism evidence="2 3">
    <name type="scientific">Atta cephalotes</name>
    <name type="common">Leafcutter ant</name>
    <dbReference type="NCBI Taxonomy" id="12957"/>
    <lineage>
        <taxon>Eukaryota</taxon>
        <taxon>Metazoa</taxon>
        <taxon>Ecdysozoa</taxon>
        <taxon>Arthropoda</taxon>
        <taxon>Hexapoda</taxon>
        <taxon>Insecta</taxon>
        <taxon>Pterygota</taxon>
        <taxon>Neoptera</taxon>
        <taxon>Endopterygota</taxon>
        <taxon>Hymenoptera</taxon>
        <taxon>Apocrita</taxon>
        <taxon>Aculeata</taxon>
        <taxon>Formicoidea</taxon>
        <taxon>Formicidae</taxon>
        <taxon>Myrmicinae</taxon>
        <taxon>Atta</taxon>
    </lineage>
</organism>
<dbReference type="PANTHER" id="PTHR31965">
    <property type="entry name" value="TRANSMEMBRANE PROTEIN 42"/>
    <property type="match status" value="1"/>
</dbReference>
<feature type="transmembrane region" description="Helical" evidence="1">
    <location>
        <begin position="43"/>
        <end position="65"/>
    </location>
</feature>
<evidence type="ECO:0000313" key="2">
    <source>
        <dbReference type="EnsemblMetazoa" id="XP_012054120.1"/>
    </source>
</evidence>
<keyword evidence="1" id="KW-0812">Transmembrane</keyword>
<keyword evidence="3" id="KW-1185">Reference proteome</keyword>
<dbReference type="InParanoid" id="A0A158N9B2"/>
<gene>
    <name evidence="2" type="primary">105617161</name>
</gene>
<feature type="transmembrane region" description="Helical" evidence="1">
    <location>
        <begin position="77"/>
        <end position="97"/>
    </location>
</feature>